<comment type="subcellular location">
    <subcellularLocation>
        <location evidence="1">Cell membrane</location>
        <topology evidence="1">Multi-pass membrane protein</topology>
    </subcellularLocation>
</comment>
<comment type="similarity">
    <text evidence="2">Belongs to the major facilitator superfamily.</text>
</comment>
<dbReference type="OrthoDB" id="3522477at2"/>
<dbReference type="NCBIfam" id="TIGR00897">
    <property type="entry name" value="2A0118"/>
    <property type="match status" value="1"/>
</dbReference>
<feature type="transmembrane region" description="Helical" evidence="8">
    <location>
        <begin position="66"/>
        <end position="84"/>
    </location>
</feature>
<feature type="transmembrane region" description="Helical" evidence="8">
    <location>
        <begin position="96"/>
        <end position="115"/>
    </location>
</feature>
<evidence type="ECO:0000256" key="6">
    <source>
        <dbReference type="ARBA" id="ARBA00022989"/>
    </source>
</evidence>
<organism evidence="10 11">
    <name type="scientific">Zhihengliuella halotolerans</name>
    <dbReference type="NCBI Taxonomy" id="370736"/>
    <lineage>
        <taxon>Bacteria</taxon>
        <taxon>Bacillati</taxon>
        <taxon>Actinomycetota</taxon>
        <taxon>Actinomycetes</taxon>
        <taxon>Micrococcales</taxon>
        <taxon>Micrococcaceae</taxon>
        <taxon>Zhihengliuella</taxon>
    </lineage>
</organism>
<feature type="domain" description="Major facilitator superfamily (MFS) profile" evidence="9">
    <location>
        <begin position="29"/>
        <end position="442"/>
    </location>
</feature>
<evidence type="ECO:0000313" key="10">
    <source>
        <dbReference type="EMBL" id="RZU63583.1"/>
    </source>
</evidence>
<feature type="transmembrane region" description="Helical" evidence="8">
    <location>
        <begin position="379"/>
        <end position="405"/>
    </location>
</feature>
<evidence type="ECO:0000256" key="2">
    <source>
        <dbReference type="ARBA" id="ARBA00008335"/>
    </source>
</evidence>
<comment type="caution">
    <text evidence="10">The sequence shown here is derived from an EMBL/GenBank/DDBJ whole genome shotgun (WGS) entry which is preliminary data.</text>
</comment>
<feature type="transmembrane region" description="Helical" evidence="8">
    <location>
        <begin position="193"/>
        <end position="213"/>
    </location>
</feature>
<evidence type="ECO:0000256" key="3">
    <source>
        <dbReference type="ARBA" id="ARBA00022448"/>
    </source>
</evidence>
<feature type="transmembrane region" description="Helical" evidence="8">
    <location>
        <begin position="159"/>
        <end position="181"/>
    </location>
</feature>
<dbReference type="Gene3D" id="1.20.1250.20">
    <property type="entry name" value="MFS general substrate transporter like domains"/>
    <property type="match status" value="2"/>
</dbReference>
<feature type="transmembrane region" description="Helical" evidence="8">
    <location>
        <begin position="283"/>
        <end position="303"/>
    </location>
</feature>
<name>A0A4Q8AIE2_9MICC</name>
<feature type="transmembrane region" description="Helical" evidence="8">
    <location>
        <begin position="315"/>
        <end position="331"/>
    </location>
</feature>
<sequence length="465" mass="49216">MSTTGTAARPLPAGHPDETRLDRAGMPHMLRFGFLGLLLVMTAVGLESNILTPHMVDVLGSPEATISSIITGHSVAVLIASYLGGSLSDLFGPRRVMAIGAAIFLVFQVLFLISLSAGSLEMAAVTYFLRGFGFPMFAFAFIVWVNITAPPERNSTAIGWFYVMYTGGLPTLGSLVAIGAIPTFGGGRAGETGAMWLAAVLVAAGFLISWFGIKDARGSQRIAPAGESAAQVLTAGLRLTFTNRKVAMGFLIRLINTAPQFGMFIMLPAVISTTLGWGQSRWLAMTVAVYATNILVNAVFGAIGDRWGWRRTVKWFGIAGSAIGLLLWWYVPHMVPAGSTWGYIASVVAGCIFGCLLAGFVPMGAIMPALAPNHRGAAIAMYTTAAGGATFLGSAVVAIVFNIAAGLGWDDFTRNSVVVWTFVALYACAFAMIRHLKVPEDEAKEKYGRLFGRRAAPVTTSPADA</sequence>
<evidence type="ECO:0000256" key="5">
    <source>
        <dbReference type="ARBA" id="ARBA00022692"/>
    </source>
</evidence>
<feature type="transmembrane region" description="Helical" evidence="8">
    <location>
        <begin position="343"/>
        <end position="367"/>
    </location>
</feature>
<evidence type="ECO:0000256" key="1">
    <source>
        <dbReference type="ARBA" id="ARBA00004651"/>
    </source>
</evidence>
<keyword evidence="11" id="KW-1185">Reference proteome</keyword>
<dbReference type="InterPro" id="IPR004748">
    <property type="entry name" value="Polyol_permease-like"/>
</dbReference>
<dbReference type="Pfam" id="PF07690">
    <property type="entry name" value="MFS_1"/>
    <property type="match status" value="1"/>
</dbReference>
<keyword evidence="3" id="KW-0813">Transport</keyword>
<accession>A0A4Q8AIE2</accession>
<feature type="transmembrane region" description="Helical" evidence="8">
    <location>
        <begin position="417"/>
        <end position="436"/>
    </location>
</feature>
<dbReference type="PANTHER" id="PTHR43271:SF2">
    <property type="entry name" value="BLL2771 PROTEIN"/>
    <property type="match status" value="1"/>
</dbReference>
<feature type="transmembrane region" description="Helical" evidence="8">
    <location>
        <begin position="250"/>
        <end position="271"/>
    </location>
</feature>
<protein>
    <submittedName>
        <fullName evidence="10">Nitrate/nitrite transporter NarK</fullName>
    </submittedName>
</protein>
<keyword evidence="7 8" id="KW-0472">Membrane</keyword>
<proteinExistence type="inferred from homology"/>
<dbReference type="RefSeq" id="WP_130451928.1">
    <property type="nucleotide sequence ID" value="NZ_SHLA01000001.1"/>
</dbReference>
<dbReference type="Proteomes" id="UP000292685">
    <property type="component" value="Unassembled WGS sequence"/>
</dbReference>
<evidence type="ECO:0000256" key="4">
    <source>
        <dbReference type="ARBA" id="ARBA00022475"/>
    </source>
</evidence>
<evidence type="ECO:0000313" key="11">
    <source>
        <dbReference type="Proteomes" id="UP000292685"/>
    </source>
</evidence>
<dbReference type="InterPro" id="IPR036259">
    <property type="entry name" value="MFS_trans_sf"/>
</dbReference>
<dbReference type="PROSITE" id="PS50850">
    <property type="entry name" value="MFS"/>
    <property type="match status" value="1"/>
</dbReference>
<dbReference type="GO" id="GO:0005886">
    <property type="term" value="C:plasma membrane"/>
    <property type="evidence" value="ECO:0007669"/>
    <property type="project" value="UniProtKB-SubCell"/>
</dbReference>
<feature type="transmembrane region" description="Helical" evidence="8">
    <location>
        <begin position="29"/>
        <end position="46"/>
    </location>
</feature>
<dbReference type="AlphaFoldDB" id="A0A4Q8AIE2"/>
<gene>
    <name evidence="10" type="ORF">EV380_3204</name>
</gene>
<dbReference type="SUPFAM" id="SSF103473">
    <property type="entry name" value="MFS general substrate transporter"/>
    <property type="match status" value="1"/>
</dbReference>
<keyword evidence="6 8" id="KW-1133">Transmembrane helix</keyword>
<dbReference type="InterPro" id="IPR020846">
    <property type="entry name" value="MFS_dom"/>
</dbReference>
<dbReference type="GO" id="GO:0022857">
    <property type="term" value="F:transmembrane transporter activity"/>
    <property type="evidence" value="ECO:0007669"/>
    <property type="project" value="InterPro"/>
</dbReference>
<reference evidence="10 11" key="1">
    <citation type="submission" date="2019-02" db="EMBL/GenBank/DDBJ databases">
        <title>Sequencing the genomes of 1000 actinobacteria strains.</title>
        <authorList>
            <person name="Klenk H.-P."/>
        </authorList>
    </citation>
    <scope>NUCLEOTIDE SEQUENCE [LARGE SCALE GENOMIC DNA]</scope>
    <source>
        <strain evidence="10 11">DSM 17364</strain>
    </source>
</reference>
<dbReference type="InterPro" id="IPR011701">
    <property type="entry name" value="MFS"/>
</dbReference>
<keyword evidence="4" id="KW-1003">Cell membrane</keyword>
<dbReference type="EMBL" id="SHLA01000001">
    <property type="protein sequence ID" value="RZU63583.1"/>
    <property type="molecule type" value="Genomic_DNA"/>
</dbReference>
<dbReference type="PANTHER" id="PTHR43271">
    <property type="entry name" value="BLL2771 PROTEIN"/>
    <property type="match status" value="1"/>
</dbReference>
<keyword evidence="5 8" id="KW-0812">Transmembrane</keyword>
<feature type="transmembrane region" description="Helical" evidence="8">
    <location>
        <begin position="127"/>
        <end position="147"/>
    </location>
</feature>
<evidence type="ECO:0000256" key="7">
    <source>
        <dbReference type="ARBA" id="ARBA00023136"/>
    </source>
</evidence>
<evidence type="ECO:0000256" key="8">
    <source>
        <dbReference type="SAM" id="Phobius"/>
    </source>
</evidence>
<evidence type="ECO:0000259" key="9">
    <source>
        <dbReference type="PROSITE" id="PS50850"/>
    </source>
</evidence>